<dbReference type="GO" id="GO:0000977">
    <property type="term" value="F:RNA polymerase II transcription regulatory region sequence-specific DNA binding"/>
    <property type="evidence" value="ECO:0007669"/>
    <property type="project" value="TreeGrafter"/>
</dbReference>
<name>A0A3S3PKA0_9ACAR</name>
<dbReference type="SMART" id="SM00355">
    <property type="entry name" value="ZnF_C2H2"/>
    <property type="match status" value="4"/>
</dbReference>
<gene>
    <name evidence="5" type="ORF">B4U79_03545</name>
    <name evidence="4" type="ORF">B4U79_07038</name>
</gene>
<dbReference type="GO" id="GO:0008270">
    <property type="term" value="F:zinc ion binding"/>
    <property type="evidence" value="ECO:0007669"/>
    <property type="project" value="UniProtKB-KW"/>
</dbReference>
<dbReference type="AlphaFoldDB" id="A0A3S3PKA0"/>
<proteinExistence type="predicted"/>
<dbReference type="EMBL" id="NCKU01000137">
    <property type="protein sequence ID" value="RWS16991.1"/>
    <property type="molecule type" value="Genomic_DNA"/>
</dbReference>
<dbReference type="GO" id="GO:0045664">
    <property type="term" value="P:regulation of neuron differentiation"/>
    <property type="evidence" value="ECO:0007669"/>
    <property type="project" value="TreeGrafter"/>
</dbReference>
<keyword evidence="1" id="KW-0862">Zinc</keyword>
<evidence type="ECO:0000256" key="1">
    <source>
        <dbReference type="PROSITE-ProRule" id="PRU00042"/>
    </source>
</evidence>
<keyword evidence="1" id="KW-0479">Metal-binding</keyword>
<feature type="compositionally biased region" description="Polar residues" evidence="2">
    <location>
        <begin position="547"/>
        <end position="574"/>
    </location>
</feature>
<dbReference type="GO" id="GO:0005634">
    <property type="term" value="C:nucleus"/>
    <property type="evidence" value="ECO:0007669"/>
    <property type="project" value="TreeGrafter"/>
</dbReference>
<feature type="compositionally biased region" description="Basic residues" evidence="2">
    <location>
        <begin position="362"/>
        <end position="371"/>
    </location>
</feature>
<evidence type="ECO:0000313" key="5">
    <source>
        <dbReference type="EMBL" id="RWS16991.1"/>
    </source>
</evidence>
<evidence type="ECO:0000313" key="6">
    <source>
        <dbReference type="Proteomes" id="UP000285301"/>
    </source>
</evidence>
<protein>
    <submittedName>
        <fullName evidence="5">Transcription factor castor-like protein</fullName>
    </submittedName>
</protein>
<feature type="region of interest" description="Disordered" evidence="2">
    <location>
        <begin position="127"/>
        <end position="146"/>
    </location>
</feature>
<dbReference type="InterPro" id="IPR013087">
    <property type="entry name" value="Znf_C2H2_type"/>
</dbReference>
<dbReference type="PROSITE" id="PS00028">
    <property type="entry name" value="ZINC_FINGER_C2H2_1"/>
    <property type="match status" value="1"/>
</dbReference>
<evidence type="ECO:0000259" key="3">
    <source>
        <dbReference type="PROSITE" id="PS50157"/>
    </source>
</evidence>
<keyword evidence="1" id="KW-0863">Zinc-finger</keyword>
<feature type="compositionally biased region" description="Low complexity" evidence="2">
    <location>
        <begin position="586"/>
        <end position="604"/>
    </location>
</feature>
<evidence type="ECO:0000256" key="2">
    <source>
        <dbReference type="SAM" id="MobiDB-lite"/>
    </source>
</evidence>
<dbReference type="GO" id="GO:0045944">
    <property type="term" value="P:positive regulation of transcription by RNA polymerase II"/>
    <property type="evidence" value="ECO:0007669"/>
    <property type="project" value="TreeGrafter"/>
</dbReference>
<dbReference type="PANTHER" id="PTHR12451:SF0">
    <property type="entry name" value="ZINC FINGER PROTEIN CASTOR HOMOLOG 1"/>
    <property type="match status" value="1"/>
</dbReference>
<reference evidence="5" key="2">
    <citation type="submission" date="2018-11" db="EMBL/GenBank/DDBJ databases">
        <title>Trombidioid mite genomics.</title>
        <authorList>
            <person name="Dong X."/>
        </authorList>
    </citation>
    <scope>NUCLEOTIDE SEQUENCE</scope>
    <source>
        <strain evidence="5">UoL-WK</strain>
    </source>
</reference>
<dbReference type="EMBL" id="NCKU01000138">
    <property type="protein sequence ID" value="RWS16987.1"/>
    <property type="molecule type" value="Genomic_DNA"/>
</dbReference>
<comment type="caution">
    <text evidence="5">The sequence shown here is derived from an EMBL/GenBank/DDBJ whole genome shotgun (WGS) entry which is preliminary data.</text>
</comment>
<reference evidence="5 6" key="1">
    <citation type="journal article" date="2018" name="Gigascience">
        <title>Genomes of trombidid mites reveal novel predicted allergens and laterally-transferred genes associated with secondary metabolism.</title>
        <authorList>
            <person name="Dong X."/>
            <person name="Chaisiri K."/>
            <person name="Xia D."/>
            <person name="Armstrong S.D."/>
            <person name="Fang Y."/>
            <person name="Donnelly M.J."/>
            <person name="Kadowaki T."/>
            <person name="McGarry J.W."/>
            <person name="Darby A.C."/>
            <person name="Makepeace B.L."/>
        </authorList>
    </citation>
    <scope>NUCLEOTIDE SEQUENCE [LARGE SCALE GENOMIC DNA]</scope>
    <source>
        <strain evidence="5">UoL-WK</strain>
    </source>
</reference>
<sequence>MGKRLALPHAATHFVTFAEKHKTYHIKDEQLNRDGFKKFMKHESCTFENCRLSRNSNHIHCIRQGENAGEFAHQLLLSFTDGVCLAGCSYVLHSSGQMHSHKRKHERRENELAYRKFRLAQNMMKSLSDTGHDSSNQDDDSSRGNSSFGMSVDAEAFASQLPLSQIGAIPLDAIIGLIPEHIYMQSFTKFTAAETCSFANCSQNRFDHFHCNKCDALTNKSELQEHAKNHIMHEEAINLIFEESEEGTTCNKECALYQKEKHYHCRMVKSHKSTILTHALYLQYGCSFVIEISKSPSKCYEHYRMHEEQQRMMASSELNYNTLTSESAQQSPLDLPSLQQHPLTQTYPTGTTLTTVDGFPIFKRKRGRPPKNRTEKAESPSTPQVSLPLSMPHYGLAAALFGNPHIPLPVPQTFGNVSTNEGLIPIPILPQTKPETQDGFYVFQEGIPCLDQFCIYFLRKHFHCSQPRCYFVTDRDDSLLSHSKDFHDSVIILEGFVFFDRTVDCRTFGCRSNKFNRHFHCTRVNCNYTFVQYSEMAKHEEKHKNECNSSYGANSDNEDASGNPTATSGNASQASSTYSDEEYSSSRKSPNNSVVGNNSQNSKSTVVKASGTYYPLSGFSSKTNSSFIQSNDTFKVSEDDSDKEEKRDALHRLLQEGTHPLGFSQMRNIFSAGGEPQHQQYGPSHGCGRPFCKLKKRDHFHCNFCAQVSVRSPLVQRYITATERCGRTLDVA</sequence>
<accession>A0A3S3PKA0</accession>
<dbReference type="Proteomes" id="UP000285301">
    <property type="component" value="Unassembled WGS sequence"/>
</dbReference>
<dbReference type="STRING" id="1965070.A0A3S3PKA0"/>
<dbReference type="GO" id="GO:0000981">
    <property type="term" value="F:DNA-binding transcription factor activity, RNA polymerase II-specific"/>
    <property type="evidence" value="ECO:0007669"/>
    <property type="project" value="TreeGrafter"/>
</dbReference>
<organism evidence="5 6">
    <name type="scientific">Dinothrombium tinctorium</name>
    <dbReference type="NCBI Taxonomy" id="1965070"/>
    <lineage>
        <taxon>Eukaryota</taxon>
        <taxon>Metazoa</taxon>
        <taxon>Ecdysozoa</taxon>
        <taxon>Arthropoda</taxon>
        <taxon>Chelicerata</taxon>
        <taxon>Arachnida</taxon>
        <taxon>Acari</taxon>
        <taxon>Acariformes</taxon>
        <taxon>Trombidiformes</taxon>
        <taxon>Prostigmata</taxon>
        <taxon>Anystina</taxon>
        <taxon>Parasitengona</taxon>
        <taxon>Trombidioidea</taxon>
        <taxon>Trombidiidae</taxon>
        <taxon>Dinothrombium</taxon>
    </lineage>
</organism>
<keyword evidence="6" id="KW-1185">Reference proteome</keyword>
<feature type="region of interest" description="Disordered" evidence="2">
    <location>
        <begin position="546"/>
        <end position="604"/>
    </location>
</feature>
<dbReference type="PROSITE" id="PS50157">
    <property type="entry name" value="ZINC_FINGER_C2H2_2"/>
    <property type="match status" value="1"/>
</dbReference>
<dbReference type="PANTHER" id="PTHR12451">
    <property type="entry name" value="TRANSCRIPTION FACTOR CASTOR PROTEIN MING -RELATED"/>
    <property type="match status" value="1"/>
</dbReference>
<dbReference type="InterPro" id="IPR040373">
    <property type="entry name" value="CASZ1"/>
</dbReference>
<evidence type="ECO:0000313" key="4">
    <source>
        <dbReference type="EMBL" id="RWS16987.1"/>
    </source>
</evidence>
<feature type="domain" description="C2H2-type" evidence="3">
    <location>
        <begin position="519"/>
        <end position="548"/>
    </location>
</feature>
<feature type="region of interest" description="Disordered" evidence="2">
    <location>
        <begin position="361"/>
        <end position="385"/>
    </location>
</feature>
<dbReference type="OrthoDB" id="10063916at2759"/>